<proteinExistence type="predicted"/>
<evidence type="ECO:0000313" key="2">
    <source>
        <dbReference type="EMBL" id="KAK0752947.1"/>
    </source>
</evidence>
<comment type="caution">
    <text evidence="2">The sequence shown here is derived from an EMBL/GenBank/DDBJ whole genome shotgun (WGS) entry which is preliminary data.</text>
</comment>
<accession>A0AA40F8G4</accession>
<evidence type="ECO:0000256" key="1">
    <source>
        <dbReference type="SAM" id="MobiDB-lite"/>
    </source>
</evidence>
<dbReference type="AlphaFoldDB" id="A0AA40F8G4"/>
<evidence type="ECO:0000313" key="3">
    <source>
        <dbReference type="Proteomes" id="UP001172155"/>
    </source>
</evidence>
<reference evidence="2" key="1">
    <citation type="submission" date="2023-06" db="EMBL/GenBank/DDBJ databases">
        <title>Genome-scale phylogeny and comparative genomics of the fungal order Sordariales.</title>
        <authorList>
            <consortium name="Lawrence Berkeley National Laboratory"/>
            <person name="Hensen N."/>
            <person name="Bonometti L."/>
            <person name="Westerberg I."/>
            <person name="Brannstrom I.O."/>
            <person name="Guillou S."/>
            <person name="Cros-Aarteil S."/>
            <person name="Calhoun S."/>
            <person name="Haridas S."/>
            <person name="Kuo A."/>
            <person name="Mondo S."/>
            <person name="Pangilinan J."/>
            <person name="Riley R."/>
            <person name="LaButti K."/>
            <person name="Andreopoulos B."/>
            <person name="Lipzen A."/>
            <person name="Chen C."/>
            <person name="Yanf M."/>
            <person name="Daum C."/>
            <person name="Ng V."/>
            <person name="Clum A."/>
            <person name="Steindorff A."/>
            <person name="Ohm R."/>
            <person name="Martin F."/>
            <person name="Silar P."/>
            <person name="Natvig D."/>
            <person name="Lalanne C."/>
            <person name="Gautier V."/>
            <person name="Ament-velasquez S.L."/>
            <person name="Kruys A."/>
            <person name="Hutchinson M.I."/>
            <person name="Powell A.J."/>
            <person name="Barry K."/>
            <person name="Miller A.N."/>
            <person name="Grigoriev I.V."/>
            <person name="Debuchy R."/>
            <person name="Gladieux P."/>
            <person name="Thoren M.H."/>
            <person name="Johannesson H."/>
        </authorList>
    </citation>
    <scope>NUCLEOTIDE SEQUENCE</scope>
    <source>
        <strain evidence="2">SMH3187-1</strain>
    </source>
</reference>
<gene>
    <name evidence="2" type="ORF">B0T18DRAFT_4415</name>
</gene>
<organism evidence="2 3">
    <name type="scientific">Schizothecium vesticola</name>
    <dbReference type="NCBI Taxonomy" id="314040"/>
    <lineage>
        <taxon>Eukaryota</taxon>
        <taxon>Fungi</taxon>
        <taxon>Dikarya</taxon>
        <taxon>Ascomycota</taxon>
        <taxon>Pezizomycotina</taxon>
        <taxon>Sordariomycetes</taxon>
        <taxon>Sordariomycetidae</taxon>
        <taxon>Sordariales</taxon>
        <taxon>Schizotheciaceae</taxon>
        <taxon>Schizothecium</taxon>
    </lineage>
</organism>
<feature type="region of interest" description="Disordered" evidence="1">
    <location>
        <begin position="20"/>
        <end position="53"/>
    </location>
</feature>
<dbReference type="EMBL" id="JAUKUD010000001">
    <property type="protein sequence ID" value="KAK0752947.1"/>
    <property type="molecule type" value="Genomic_DNA"/>
</dbReference>
<protein>
    <submittedName>
        <fullName evidence="2">Uncharacterized protein</fullName>
    </submittedName>
</protein>
<dbReference type="Proteomes" id="UP001172155">
    <property type="component" value="Unassembled WGS sequence"/>
</dbReference>
<keyword evidence="3" id="KW-1185">Reference proteome</keyword>
<name>A0AA40F8G4_9PEZI</name>
<sequence>MENMGAPSLSLLPLLTSLPPVSPDSPSSNHIHHPITSRNQHSPRSSRHALSSSCPREASFLNSSARPNISATTKIESFITRTLLRPKAVHAKTPVTSANYTANPANHLASYANTVYCTSIVPRTNYVSPAGLAVGPPARIRSPLLSLREMFATSRSILYNCSLYGYTAKPILSPKIAAEGPRVMSLSRVNVVRALYL</sequence>